<feature type="domain" description="Gfo/Idh/MocA-like oxidoreductase N-terminal" evidence="2">
    <location>
        <begin position="17"/>
        <end position="136"/>
    </location>
</feature>
<evidence type="ECO:0000256" key="1">
    <source>
        <dbReference type="ARBA" id="ARBA00023002"/>
    </source>
</evidence>
<gene>
    <name evidence="4" type="ORF">E6H01_10795</name>
</gene>
<dbReference type="Proteomes" id="UP000319353">
    <property type="component" value="Unassembled WGS sequence"/>
</dbReference>
<organism evidence="4 5">
    <name type="scientific">Candidatus Segetimicrobium genomatis</name>
    <dbReference type="NCBI Taxonomy" id="2569760"/>
    <lineage>
        <taxon>Bacteria</taxon>
        <taxon>Bacillati</taxon>
        <taxon>Candidatus Sysuimicrobiota</taxon>
        <taxon>Candidatus Sysuimicrobiia</taxon>
        <taxon>Candidatus Sysuimicrobiales</taxon>
        <taxon>Candidatus Segetimicrobiaceae</taxon>
        <taxon>Candidatus Segetimicrobium</taxon>
    </lineage>
</organism>
<dbReference type="InterPro" id="IPR000683">
    <property type="entry name" value="Gfo/Idh/MocA-like_OxRdtase_N"/>
</dbReference>
<accession>A0A537KVF5</accession>
<protein>
    <submittedName>
        <fullName evidence="4">Gfo/Idh/MocA family oxidoreductase</fullName>
    </submittedName>
</protein>
<evidence type="ECO:0000313" key="4">
    <source>
        <dbReference type="EMBL" id="TMI99725.1"/>
    </source>
</evidence>
<dbReference type="InterPro" id="IPR050463">
    <property type="entry name" value="Gfo/Idh/MocA_oxidrdct_glycsds"/>
</dbReference>
<dbReference type="InterPro" id="IPR055170">
    <property type="entry name" value="GFO_IDH_MocA-like_dom"/>
</dbReference>
<dbReference type="SUPFAM" id="SSF55347">
    <property type="entry name" value="Glyceraldehyde-3-phosphate dehydrogenase-like, C-terminal domain"/>
    <property type="match status" value="1"/>
</dbReference>
<dbReference type="SUPFAM" id="SSF51735">
    <property type="entry name" value="NAD(P)-binding Rossmann-fold domains"/>
    <property type="match status" value="1"/>
</dbReference>
<dbReference type="InterPro" id="IPR036291">
    <property type="entry name" value="NAD(P)-bd_dom_sf"/>
</dbReference>
<feature type="domain" description="GFO/IDH/MocA-like oxidoreductase" evidence="3">
    <location>
        <begin position="144"/>
        <end position="295"/>
    </location>
</feature>
<dbReference type="PANTHER" id="PTHR43818:SF11">
    <property type="entry name" value="BCDNA.GH03377"/>
    <property type="match status" value="1"/>
</dbReference>
<evidence type="ECO:0000313" key="5">
    <source>
        <dbReference type="Proteomes" id="UP000319353"/>
    </source>
</evidence>
<reference evidence="4 5" key="1">
    <citation type="journal article" date="2019" name="Nat. Microbiol.">
        <title>Mediterranean grassland soil C-N compound turnover is dependent on rainfall and depth, and is mediated by genomically divergent microorganisms.</title>
        <authorList>
            <person name="Diamond S."/>
            <person name="Andeer P.F."/>
            <person name="Li Z."/>
            <person name="Crits-Christoph A."/>
            <person name="Burstein D."/>
            <person name="Anantharaman K."/>
            <person name="Lane K.R."/>
            <person name="Thomas B.C."/>
            <person name="Pan C."/>
            <person name="Northen T.R."/>
            <person name="Banfield J.F."/>
        </authorList>
    </citation>
    <scope>NUCLEOTIDE SEQUENCE [LARGE SCALE GENOMIC DNA]</scope>
    <source>
        <strain evidence="4">NP_4</strain>
    </source>
</reference>
<dbReference type="Pfam" id="PF22725">
    <property type="entry name" value="GFO_IDH_MocA_C3"/>
    <property type="match status" value="1"/>
</dbReference>
<keyword evidence="1" id="KW-0560">Oxidoreductase</keyword>
<dbReference type="PANTHER" id="PTHR43818">
    <property type="entry name" value="BCDNA.GH03377"/>
    <property type="match status" value="1"/>
</dbReference>
<proteinExistence type="predicted"/>
<sequence length="403" mass="43716">MGGLRPMQPTGGAGESIRVGVCGLGFIGPVHVEILRRLQQVTVNAVSSTEPGRAEAIAARFAIPRIYTKHEDLIADPAIDAVHICTTNQTHARLAKLAMDAGKHVVCEKPLASTAGDARALAAFAAERNGVYAVNYQYRYYPMVQQARAMIRNGLLGRLYLFHGHYLQDWLLHPTDYNWRVDADKGGASRAFGDIGTHWCDLVEHVTGQRLVRLSALSRTFIPERVVSATHTFSAPPVSQSPAKTTAPVGVRTEDAVLVHFETSAGALGSLVISQISAGHKNDISVEVDGADAALVWQQATHEQLWVGKRDAPNALLHKVSAQLDPSVPRFALYPAGHPEGYGDAMGSLFRLVYERVDEMREGTNAPAEPPEYPTFMDGARMLGVVEAVLMSARRGGQWVDIT</sequence>
<name>A0A537KVF5_9BACT</name>
<dbReference type="GO" id="GO:0000166">
    <property type="term" value="F:nucleotide binding"/>
    <property type="evidence" value="ECO:0007669"/>
    <property type="project" value="InterPro"/>
</dbReference>
<comment type="caution">
    <text evidence="4">The sequence shown here is derived from an EMBL/GenBank/DDBJ whole genome shotgun (WGS) entry which is preliminary data.</text>
</comment>
<dbReference type="AlphaFoldDB" id="A0A537KVF5"/>
<dbReference type="GO" id="GO:0016491">
    <property type="term" value="F:oxidoreductase activity"/>
    <property type="evidence" value="ECO:0007669"/>
    <property type="project" value="UniProtKB-KW"/>
</dbReference>
<dbReference type="EMBL" id="VBAL01000132">
    <property type="protein sequence ID" value="TMI99725.1"/>
    <property type="molecule type" value="Genomic_DNA"/>
</dbReference>
<dbReference type="Gene3D" id="3.30.360.10">
    <property type="entry name" value="Dihydrodipicolinate Reductase, domain 2"/>
    <property type="match status" value="1"/>
</dbReference>
<evidence type="ECO:0000259" key="3">
    <source>
        <dbReference type="Pfam" id="PF22725"/>
    </source>
</evidence>
<evidence type="ECO:0000259" key="2">
    <source>
        <dbReference type="Pfam" id="PF01408"/>
    </source>
</evidence>
<dbReference type="Pfam" id="PF01408">
    <property type="entry name" value="GFO_IDH_MocA"/>
    <property type="match status" value="1"/>
</dbReference>
<dbReference type="Gene3D" id="3.40.50.720">
    <property type="entry name" value="NAD(P)-binding Rossmann-like Domain"/>
    <property type="match status" value="1"/>
</dbReference>